<organism evidence="1 2">
    <name type="scientific">Amnibacterium setariae</name>
    <dbReference type="NCBI Taxonomy" id="2306585"/>
    <lineage>
        <taxon>Bacteria</taxon>
        <taxon>Bacillati</taxon>
        <taxon>Actinomycetota</taxon>
        <taxon>Actinomycetes</taxon>
        <taxon>Micrococcales</taxon>
        <taxon>Microbacteriaceae</taxon>
        <taxon>Amnibacterium</taxon>
    </lineage>
</organism>
<proteinExistence type="predicted"/>
<keyword evidence="2" id="KW-1185">Reference proteome</keyword>
<comment type="caution">
    <text evidence="1">The sequence shown here is derived from an EMBL/GenBank/DDBJ whole genome shotgun (WGS) entry which is preliminary data.</text>
</comment>
<protein>
    <submittedName>
        <fullName evidence="1">RidA family protein</fullName>
    </submittedName>
</protein>
<dbReference type="EMBL" id="QXTG01000002">
    <property type="protein sequence ID" value="RIX28527.1"/>
    <property type="molecule type" value="Genomic_DNA"/>
</dbReference>
<evidence type="ECO:0000313" key="2">
    <source>
        <dbReference type="Proteomes" id="UP000265742"/>
    </source>
</evidence>
<evidence type="ECO:0000313" key="1">
    <source>
        <dbReference type="EMBL" id="RIX28527.1"/>
    </source>
</evidence>
<dbReference type="Pfam" id="PF01042">
    <property type="entry name" value="Ribonuc_L-PSP"/>
    <property type="match status" value="1"/>
</dbReference>
<dbReference type="PANTHER" id="PTHR43857:SF1">
    <property type="entry name" value="YJGH FAMILY PROTEIN"/>
    <property type="match status" value="1"/>
</dbReference>
<dbReference type="Proteomes" id="UP000265742">
    <property type="component" value="Unassembled WGS sequence"/>
</dbReference>
<dbReference type="CDD" id="cd00448">
    <property type="entry name" value="YjgF_YER057c_UK114_family"/>
    <property type="match status" value="1"/>
</dbReference>
<sequence>MTPAVRLLRSTDLRHAEYADAAAVAEGSELLLLAGVCPLEDDGTTTAPGDLVAQTRRALENLDRVLAACEAARTDLAFLRILVASSRRDDLGAAWAVVRERLGDLEVPATLVGVTVLGYADQLVEIEATAARPAGGAR</sequence>
<dbReference type="InterPro" id="IPR006175">
    <property type="entry name" value="YjgF/YER057c/UK114"/>
</dbReference>
<dbReference type="InterPro" id="IPR035959">
    <property type="entry name" value="RutC-like_sf"/>
</dbReference>
<name>A0A3A1U3W3_9MICO</name>
<gene>
    <name evidence="1" type="ORF">D1781_13990</name>
</gene>
<accession>A0A3A1U3W3</accession>
<dbReference type="OrthoDB" id="9803101at2"/>
<dbReference type="Gene3D" id="3.30.1330.40">
    <property type="entry name" value="RutC-like"/>
    <property type="match status" value="1"/>
</dbReference>
<dbReference type="SUPFAM" id="SSF55298">
    <property type="entry name" value="YjgF-like"/>
    <property type="match status" value="1"/>
</dbReference>
<dbReference type="PANTHER" id="PTHR43857">
    <property type="entry name" value="BLR7761 PROTEIN"/>
    <property type="match status" value="1"/>
</dbReference>
<dbReference type="AlphaFoldDB" id="A0A3A1U3W3"/>
<reference evidence="2" key="1">
    <citation type="submission" date="2018-09" db="EMBL/GenBank/DDBJ databases">
        <authorList>
            <person name="Kim I."/>
        </authorList>
    </citation>
    <scope>NUCLEOTIDE SEQUENCE [LARGE SCALE GENOMIC DNA]</scope>
    <source>
        <strain evidence="2">DD4a</strain>
    </source>
</reference>
<dbReference type="RefSeq" id="WP_119482837.1">
    <property type="nucleotide sequence ID" value="NZ_QXTG01000002.1"/>
</dbReference>